<dbReference type="AlphaFoldDB" id="A0A521DHJ3"/>
<keyword evidence="2" id="KW-0378">Hydrolase</keyword>
<keyword evidence="5" id="KW-0106">Calcium</keyword>
<feature type="binding site" evidence="5">
    <location>
        <position position="351"/>
    </location>
    <ligand>
        <name>Ca(2+)</name>
        <dbReference type="ChEBI" id="CHEBI:29108"/>
    </ligand>
</feature>
<name>A0A521DHJ3_9BACT</name>
<dbReference type="InterPro" id="IPR023343">
    <property type="entry name" value="Penicillin_amidase_dom1"/>
</dbReference>
<accession>A0A521DHJ3</accession>
<proteinExistence type="inferred from homology"/>
<dbReference type="InterPro" id="IPR043146">
    <property type="entry name" value="Penicillin_amidase_N_B-knob"/>
</dbReference>
<gene>
    <name evidence="6" type="ORF">SAMN06265218_11034</name>
</gene>
<dbReference type="Pfam" id="PF01804">
    <property type="entry name" value="Penicil_amidase"/>
    <property type="match status" value="1"/>
</dbReference>
<dbReference type="GO" id="GO:0016811">
    <property type="term" value="F:hydrolase activity, acting on carbon-nitrogen (but not peptide) bonds, in linear amides"/>
    <property type="evidence" value="ECO:0007669"/>
    <property type="project" value="InterPro"/>
</dbReference>
<dbReference type="InterPro" id="IPR002692">
    <property type="entry name" value="S45"/>
</dbReference>
<dbReference type="EMBL" id="FXTH01000010">
    <property type="protein sequence ID" value="SMO70390.1"/>
    <property type="molecule type" value="Genomic_DNA"/>
</dbReference>
<evidence type="ECO:0000256" key="5">
    <source>
        <dbReference type="PIRSR" id="PIRSR001227-2"/>
    </source>
</evidence>
<feature type="binding site" evidence="5">
    <location>
        <position position="354"/>
    </location>
    <ligand>
        <name>Ca(2+)</name>
        <dbReference type="ChEBI" id="CHEBI:29108"/>
    </ligand>
</feature>
<organism evidence="6 7">
    <name type="scientific">Fodinibius sediminis</name>
    <dbReference type="NCBI Taxonomy" id="1214077"/>
    <lineage>
        <taxon>Bacteria</taxon>
        <taxon>Pseudomonadati</taxon>
        <taxon>Balneolota</taxon>
        <taxon>Balneolia</taxon>
        <taxon>Balneolales</taxon>
        <taxon>Balneolaceae</taxon>
        <taxon>Fodinibius</taxon>
    </lineage>
</organism>
<keyword evidence="3" id="KW-0865">Zymogen</keyword>
<dbReference type="PANTHER" id="PTHR34218:SF4">
    <property type="entry name" value="ACYL-HOMOSERINE LACTONE ACYLASE QUIP"/>
    <property type="match status" value="1"/>
</dbReference>
<comment type="similarity">
    <text evidence="1">Belongs to the peptidase S45 family.</text>
</comment>
<evidence type="ECO:0000313" key="6">
    <source>
        <dbReference type="EMBL" id="SMO70390.1"/>
    </source>
</evidence>
<dbReference type="RefSeq" id="WP_142714814.1">
    <property type="nucleotide sequence ID" value="NZ_FXTH01000010.1"/>
</dbReference>
<dbReference type="Gene3D" id="2.30.120.10">
    <property type="match status" value="1"/>
</dbReference>
<keyword evidence="5" id="KW-0479">Metal-binding</keyword>
<dbReference type="SUPFAM" id="SSF56235">
    <property type="entry name" value="N-terminal nucleophile aminohydrolases (Ntn hydrolases)"/>
    <property type="match status" value="1"/>
</dbReference>
<feature type="active site" description="Nucleophile" evidence="4">
    <location>
        <position position="279"/>
    </location>
</feature>
<dbReference type="InterPro" id="IPR029055">
    <property type="entry name" value="Ntn_hydrolases_N"/>
</dbReference>
<reference evidence="6 7" key="1">
    <citation type="submission" date="2017-05" db="EMBL/GenBank/DDBJ databases">
        <authorList>
            <person name="Varghese N."/>
            <person name="Submissions S."/>
        </authorList>
    </citation>
    <scope>NUCLEOTIDE SEQUENCE [LARGE SCALE GENOMIC DNA]</scope>
    <source>
        <strain evidence="6 7">DSM 21194</strain>
    </source>
</reference>
<dbReference type="InterPro" id="IPR043147">
    <property type="entry name" value="Penicillin_amidase_A-knob"/>
</dbReference>
<dbReference type="OrthoDB" id="9759796at2"/>
<dbReference type="InterPro" id="IPR014395">
    <property type="entry name" value="Pen/GL7ACA/AHL_acylase"/>
</dbReference>
<dbReference type="Gene3D" id="3.60.20.10">
    <property type="entry name" value="Glutamine Phosphoribosylpyrophosphate, subunit 1, domain 1"/>
    <property type="match status" value="1"/>
</dbReference>
<keyword evidence="7" id="KW-1185">Reference proteome</keyword>
<dbReference type="Gene3D" id="1.10.1400.10">
    <property type="match status" value="1"/>
</dbReference>
<evidence type="ECO:0000256" key="2">
    <source>
        <dbReference type="ARBA" id="ARBA00022801"/>
    </source>
</evidence>
<dbReference type="CDD" id="cd03747">
    <property type="entry name" value="Ntn_PGA_like"/>
    <property type="match status" value="1"/>
</dbReference>
<dbReference type="GO" id="GO:0046872">
    <property type="term" value="F:metal ion binding"/>
    <property type="evidence" value="ECO:0007669"/>
    <property type="project" value="UniProtKB-KW"/>
</dbReference>
<dbReference type="Proteomes" id="UP000317593">
    <property type="component" value="Unassembled WGS sequence"/>
</dbReference>
<sequence length="809" mass="91488">MARNLTQLLISAATTLLLFWLLSIAFGPTPPLGPFFSPSAGFWANAVTSQKSDLQLDMPGGALTETVSVYYDSLGIPHIFAQNDDDLYYAQGYVTARDRLWQMEFQTYAAAGRLSEIIGPSMLEYDRYRRRIGMGCAAEQALSGLVEHPETARAVKAYAAGVNARINELNPAEYSLEYKLLDYRPEPWSPLKTALLLKSMTYTLAGHHHDLQMSNTRAYLGSSFIRQVLDIDPPLNAPVIPPDQKWDFLPVPIQQPDTVFKPSIATKIPPFRPDPHNGSNNWAVSGSKTASGYPILANDPHLNMTLPSIWYAIQLHSPTQNVMGASLPGAPAVIVGFNEHTAWGTTNVSADVWDWYEIVFRDSTLAEYRYNGSWRPTTQRVEKINIKGEPAVVDTVVYTHHGPVVQTSGSKKMRPGIPRYHAMQWIAHKRSNELRYFLELNKARSYEDYREALPHFDSPAQNWVFADHTNIALTAAGKYPLKWNGQGRFIGDGSDPRYDWQGWIPFDHIPSVKNPARGFVSSANQDPTGDAYPYYLDDDFAPYERGRRINDRLAAMDNITPRDLQQLQTDTYSYHAATVLPRLLRDLRKDTLSPLKREALASLAEWDYNNDGELSAPSLFHYWWEALDNAIWDDEYHAVSFPMERPARDQTAHLVLTDSTLSWYDNITTEESETLNMLINRSFHRAFRQLTKEFGPRGPRWKWGQVNNTNLNHLAQIPGLGQPNIFTDGARESINAIRGDHGPSWRMVVAMGPAIDAYGIYPGGQSGNPGSPYYDNMIDDWTRGKLYPLWFMKHRPSSDDSVTYMLNMQ</sequence>
<comment type="cofactor">
    <cofactor evidence="5">
        <name>Ca(2+)</name>
        <dbReference type="ChEBI" id="CHEBI:29108"/>
    </cofactor>
    <text evidence="5">Binds 1 Ca(2+) ion per dimer.</text>
</comment>
<evidence type="ECO:0000256" key="3">
    <source>
        <dbReference type="ARBA" id="ARBA00023145"/>
    </source>
</evidence>
<dbReference type="PIRSF" id="PIRSF001227">
    <property type="entry name" value="Pen_acylase"/>
    <property type="match status" value="1"/>
</dbReference>
<dbReference type="Gene3D" id="1.10.439.10">
    <property type="entry name" value="Penicillin Amidohydrolase, domain 1"/>
    <property type="match status" value="1"/>
</dbReference>
<evidence type="ECO:0000313" key="7">
    <source>
        <dbReference type="Proteomes" id="UP000317593"/>
    </source>
</evidence>
<dbReference type="PANTHER" id="PTHR34218">
    <property type="entry name" value="PEPTIDASE S45 PENICILLIN AMIDASE"/>
    <property type="match status" value="1"/>
</dbReference>
<evidence type="ECO:0000256" key="4">
    <source>
        <dbReference type="PIRSR" id="PIRSR001227-1"/>
    </source>
</evidence>
<protein>
    <submittedName>
        <fullName evidence="6">Penicillin amidase</fullName>
    </submittedName>
</protein>
<dbReference type="GO" id="GO:0017000">
    <property type="term" value="P:antibiotic biosynthetic process"/>
    <property type="evidence" value="ECO:0007669"/>
    <property type="project" value="InterPro"/>
</dbReference>
<evidence type="ECO:0000256" key="1">
    <source>
        <dbReference type="ARBA" id="ARBA00006586"/>
    </source>
</evidence>